<protein>
    <recommendedName>
        <fullName evidence="2">DUF7746 domain-containing protein</fullName>
    </recommendedName>
</protein>
<dbReference type="PANTHER" id="PTHR33054">
    <property type="entry name" value="CCHC-TYPE DOMAIN-CONTAINING PROTEIN"/>
    <property type="match status" value="1"/>
</dbReference>
<organism evidence="3 4">
    <name type="scientific">Quercus rubra</name>
    <name type="common">Northern red oak</name>
    <name type="synonym">Quercus borealis</name>
    <dbReference type="NCBI Taxonomy" id="3512"/>
    <lineage>
        <taxon>Eukaryota</taxon>
        <taxon>Viridiplantae</taxon>
        <taxon>Streptophyta</taxon>
        <taxon>Embryophyta</taxon>
        <taxon>Tracheophyta</taxon>
        <taxon>Spermatophyta</taxon>
        <taxon>Magnoliopsida</taxon>
        <taxon>eudicotyledons</taxon>
        <taxon>Gunneridae</taxon>
        <taxon>Pentapetalae</taxon>
        <taxon>rosids</taxon>
        <taxon>fabids</taxon>
        <taxon>Fagales</taxon>
        <taxon>Fagaceae</taxon>
        <taxon>Quercus</taxon>
    </lineage>
</organism>
<dbReference type="Pfam" id="PF22909">
    <property type="entry name" value="Caulimovir_coat_dom"/>
    <property type="match status" value="1"/>
</dbReference>
<dbReference type="AlphaFoldDB" id="A0AAN7FWL9"/>
<feature type="region of interest" description="Disordered" evidence="1">
    <location>
        <begin position="375"/>
        <end position="408"/>
    </location>
</feature>
<feature type="domain" description="DUF7746" evidence="2">
    <location>
        <begin position="108"/>
        <end position="182"/>
    </location>
</feature>
<evidence type="ECO:0000313" key="4">
    <source>
        <dbReference type="Proteomes" id="UP001324115"/>
    </source>
</evidence>
<proteinExistence type="predicted"/>
<dbReference type="Proteomes" id="UP001324115">
    <property type="component" value="Unassembled WGS sequence"/>
</dbReference>
<dbReference type="EMBL" id="JAXUIC010000002">
    <property type="protein sequence ID" value="KAK4601815.1"/>
    <property type="molecule type" value="Genomic_DNA"/>
</dbReference>
<feature type="compositionally biased region" description="Low complexity" evidence="1">
    <location>
        <begin position="378"/>
        <end position="395"/>
    </location>
</feature>
<keyword evidence="4" id="KW-1185">Reference proteome</keyword>
<evidence type="ECO:0000313" key="3">
    <source>
        <dbReference type="EMBL" id="KAK4601815.1"/>
    </source>
</evidence>
<gene>
    <name evidence="3" type="ORF">RGQ29_011078</name>
</gene>
<dbReference type="PANTHER" id="PTHR33054:SF9">
    <property type="entry name" value="CCHC-TYPE DOMAIN-CONTAINING PROTEIN"/>
    <property type="match status" value="1"/>
</dbReference>
<dbReference type="Pfam" id="PF24925">
    <property type="entry name" value="DUF7746"/>
    <property type="match status" value="1"/>
</dbReference>
<evidence type="ECO:0000259" key="2">
    <source>
        <dbReference type="Pfam" id="PF24925"/>
    </source>
</evidence>
<accession>A0AAN7FWL9</accession>
<reference evidence="3 4" key="1">
    <citation type="journal article" date="2023" name="G3 (Bethesda)">
        <title>A haplotype-resolved chromosome-scale genome for Quercus rubra L. provides insights into the genetics of adaptive traits for red oak species.</title>
        <authorList>
            <person name="Kapoor B."/>
            <person name="Jenkins J."/>
            <person name="Schmutz J."/>
            <person name="Zhebentyayeva T."/>
            <person name="Kuelheim C."/>
            <person name="Coggeshall M."/>
            <person name="Heim C."/>
            <person name="Lasky J.R."/>
            <person name="Leites L."/>
            <person name="Islam-Faridi N."/>
            <person name="Romero-Severson J."/>
            <person name="DeLeo V.L."/>
            <person name="Lucas S.M."/>
            <person name="Lazic D."/>
            <person name="Gailing O."/>
            <person name="Carlson J."/>
            <person name="Staton M."/>
        </authorList>
    </citation>
    <scope>NUCLEOTIDE SEQUENCE [LARGE SCALE GENOMIC DNA]</scope>
    <source>
        <strain evidence="3">Pseudo-F2</strain>
    </source>
</reference>
<dbReference type="InterPro" id="IPR056648">
    <property type="entry name" value="DUF7746"/>
</dbReference>
<name>A0AAN7FWL9_QUERU</name>
<sequence>MVKKSNFVKEDKTIAEIIDTEKPLINLPSQRQNLSLKTTQTKTIEKVEQMLLNLQKIKTEQNTSTNIARAISRKKEEIVFSEDSDSDTLFFAFDKFVFKLPKFSVFANKLYEWNIDGLPEQEIINKMSHMSMVANAYITNHMLDHAKIVDLLTTSFSRTLRSWWEKYLTKESRESIKKAVKKGDDVLPIFDERIGQGIPDGVNTLIYTIIKHFVGTPSNISSRISDYLNNLRCPTMSDYKWYQDVFIFRVMLQKDYLKPYWKEKLIVGLPSLFSHKVKEELTNKNGIINYDDLTYGDIFSTIKKLGINMCSDQKMLKQQLKNSKKAKYEMSNFCEQYGLPLIAFSRHKRNKKHDKLNMLNINDSDKEDMIRILESRSSDSSSSSDNDILSSTDSSYHSTDETSDSPNIKIGRKTINVLTKGEEQENLLINLISQIDNPELKDEYLKKFKQTLVKEENDIKKKSKISLDETLERFNKKKSKEISFNDLQHEITIIKKEIAELKDDLQNRGEDSPNQQVPLSNNAPIDGNRLSLINVLIPPKWFSKVKIVVCYEYEFNVIAMIDSGVDMNCIQEGIIPSKYYEKSIDKLSAKYVIEKDVENIASKHIFAQWQAILSVFYFDIKYIKGSPNPIPDFFTPSSYDSYAMVLVNQPVKTTFSKNPNASQYITKQYCQNMFSIEPNRAMIKDPLKLATGYFPQTFHWILGHICKDLRYYYAILFHEKSILSNINLIKLIHPKLFTIFMLHQDENMTYSWFVNFDKNFNSHVPLWFARWWTQFGPITNIFPRPLTSPFKKGMFLLDNGFLNGGISFATPKMLLIMLTGNSLLLTPLLMIKLKLQLIPSCRQLCLSPLQLHLLPHPLLNLLSLLPRPKKKKYAFDGLSKSTLITLLKQQWKDEEEAVNANSEEEEDGQELGAFLKATVANTNPY</sequence>
<comment type="caution">
    <text evidence="3">The sequence shown here is derived from an EMBL/GenBank/DDBJ whole genome shotgun (WGS) entry which is preliminary data.</text>
</comment>
<evidence type="ECO:0000256" key="1">
    <source>
        <dbReference type="SAM" id="MobiDB-lite"/>
    </source>
</evidence>